<evidence type="ECO:0000256" key="3">
    <source>
        <dbReference type="ARBA" id="ARBA00022840"/>
    </source>
</evidence>
<feature type="domain" description="ABC transporter" evidence="4">
    <location>
        <begin position="6"/>
        <end position="254"/>
    </location>
</feature>
<keyword evidence="3 5" id="KW-0067">ATP-binding</keyword>
<dbReference type="PROSITE" id="PS50893">
    <property type="entry name" value="ABC_TRANSPORTER_2"/>
    <property type="match status" value="1"/>
</dbReference>
<keyword evidence="1" id="KW-0813">Transport</keyword>
<dbReference type="Pfam" id="PF00005">
    <property type="entry name" value="ABC_tran"/>
    <property type="match status" value="1"/>
</dbReference>
<dbReference type="InterPro" id="IPR003593">
    <property type="entry name" value="AAA+_ATPase"/>
</dbReference>
<name>A0ABT0PB45_9HYPH</name>
<dbReference type="Gene3D" id="3.40.50.300">
    <property type="entry name" value="P-loop containing nucleotide triphosphate hydrolases"/>
    <property type="match status" value="1"/>
</dbReference>
<accession>A0ABT0PB45</accession>
<dbReference type="RefSeq" id="WP_249677364.1">
    <property type="nucleotide sequence ID" value="NZ_JAMCOF010000009.1"/>
</dbReference>
<evidence type="ECO:0000256" key="2">
    <source>
        <dbReference type="ARBA" id="ARBA00022741"/>
    </source>
</evidence>
<evidence type="ECO:0000259" key="4">
    <source>
        <dbReference type="PROSITE" id="PS50893"/>
    </source>
</evidence>
<dbReference type="EMBL" id="JAMCOF010000009">
    <property type="protein sequence ID" value="MCL6230063.1"/>
    <property type="molecule type" value="Genomic_DNA"/>
</dbReference>
<dbReference type="InterPro" id="IPR032823">
    <property type="entry name" value="BCA_ABC_TP_C"/>
</dbReference>
<dbReference type="PANTHER" id="PTHR45772">
    <property type="entry name" value="CONSERVED COMPONENT OF ABC TRANSPORTER FOR NATURAL AMINO ACIDS-RELATED"/>
    <property type="match status" value="1"/>
</dbReference>
<protein>
    <submittedName>
        <fullName evidence="5">ABC transporter ATP-binding protein</fullName>
    </submittedName>
</protein>
<proteinExistence type="predicted"/>
<dbReference type="InterPro" id="IPR051120">
    <property type="entry name" value="ABC_AA/LPS_Transport"/>
</dbReference>
<gene>
    <name evidence="5" type="ORF">M4Z11_05560</name>
</gene>
<dbReference type="PANTHER" id="PTHR45772:SF7">
    <property type="entry name" value="AMINO ACID ABC TRANSPORTER ATP-BINDING PROTEIN"/>
    <property type="match status" value="1"/>
</dbReference>
<dbReference type="Pfam" id="PF12399">
    <property type="entry name" value="BCA_ABC_TP_C"/>
    <property type="match status" value="1"/>
</dbReference>
<dbReference type="Proteomes" id="UP001523003">
    <property type="component" value="Unassembled WGS sequence"/>
</dbReference>
<dbReference type="GO" id="GO:0005524">
    <property type="term" value="F:ATP binding"/>
    <property type="evidence" value="ECO:0007669"/>
    <property type="project" value="UniProtKB-KW"/>
</dbReference>
<dbReference type="InterPro" id="IPR003439">
    <property type="entry name" value="ABC_transporter-like_ATP-bd"/>
</dbReference>
<evidence type="ECO:0000256" key="1">
    <source>
        <dbReference type="ARBA" id="ARBA00022448"/>
    </source>
</evidence>
<dbReference type="CDD" id="cd03219">
    <property type="entry name" value="ABC_Mj1267_LivG_branched"/>
    <property type="match status" value="1"/>
</dbReference>
<dbReference type="SUPFAM" id="SSF52540">
    <property type="entry name" value="P-loop containing nucleoside triphosphate hydrolases"/>
    <property type="match status" value="1"/>
</dbReference>
<comment type="caution">
    <text evidence="5">The sequence shown here is derived from an EMBL/GenBank/DDBJ whole genome shotgun (WGS) entry which is preliminary data.</text>
</comment>
<sequence length="260" mass="28988">MNDTILSLNNLTMHFGGLIAVNNVNMAIKRGTITGLIGPNGAGKTTIFNIISGFYAPTSGTILLDSKKICGLPPYTICKLHIARTFQNIRLFSGLTVLQNIMVGAHIRQKQPWFTAALLLPSALKEQRQIHKNAMELLKRVQLDHLADQKATTLPYGAQRRLEIARALATKPKLLLLDEPAAGMNPQESDELRQFIEKIKKEFDLTILLIEHDMKVVMKLCQYISVLEYGRCIANGTPNEVRNNPKVIKAYLGGDIHEYS</sequence>
<keyword evidence="2" id="KW-0547">Nucleotide-binding</keyword>
<organism evidence="5 6">
    <name type="scientific">Bartonella bilalgolemii</name>
    <dbReference type="NCBI Taxonomy" id="2942911"/>
    <lineage>
        <taxon>Bacteria</taxon>
        <taxon>Pseudomonadati</taxon>
        <taxon>Pseudomonadota</taxon>
        <taxon>Alphaproteobacteria</taxon>
        <taxon>Hyphomicrobiales</taxon>
        <taxon>Bartonellaceae</taxon>
        <taxon>Bartonella</taxon>
    </lineage>
</organism>
<dbReference type="SMART" id="SM00382">
    <property type="entry name" value="AAA"/>
    <property type="match status" value="1"/>
</dbReference>
<evidence type="ECO:0000313" key="6">
    <source>
        <dbReference type="Proteomes" id="UP001523003"/>
    </source>
</evidence>
<reference evidence="5 6" key="1">
    <citation type="submission" date="2022-05" db="EMBL/GenBank/DDBJ databases">
        <title>Description of the Bartonella bilalgolemii sp. nov. Isolated from Apodemus uralensis (Pallas 1811).</title>
        <authorList>
            <person name="Zgheib R."/>
            <person name="Celebi B."/>
        </authorList>
    </citation>
    <scope>NUCLEOTIDE SEQUENCE [LARGE SCALE GENOMIC DNA]</scope>
    <source>
        <strain evidence="5 6">G70</strain>
    </source>
</reference>
<keyword evidence="6" id="KW-1185">Reference proteome</keyword>
<evidence type="ECO:0000313" key="5">
    <source>
        <dbReference type="EMBL" id="MCL6230063.1"/>
    </source>
</evidence>
<dbReference type="InterPro" id="IPR027417">
    <property type="entry name" value="P-loop_NTPase"/>
</dbReference>